<keyword evidence="1" id="KW-0812">Transmembrane</keyword>
<name>A0ABM9EPP3_9BACI</name>
<evidence type="ECO:0000256" key="1">
    <source>
        <dbReference type="SAM" id="Phobius"/>
    </source>
</evidence>
<dbReference type="Pfam" id="PF08006">
    <property type="entry name" value="HAAS_TM"/>
    <property type="match status" value="1"/>
</dbReference>
<feature type="transmembrane region" description="Helical" evidence="1">
    <location>
        <begin position="108"/>
        <end position="127"/>
    </location>
</feature>
<dbReference type="PANTHER" id="PTHR41307:SF1">
    <property type="entry name" value="MEMBRANE PROTEIN"/>
    <property type="match status" value="1"/>
</dbReference>
<evidence type="ECO:0000259" key="2">
    <source>
        <dbReference type="Pfam" id="PF08006"/>
    </source>
</evidence>
<feature type="transmembrane region" description="Helical" evidence="1">
    <location>
        <begin position="224"/>
        <end position="242"/>
    </location>
</feature>
<feature type="transmembrane region" description="Helical" evidence="1">
    <location>
        <begin position="139"/>
        <end position="158"/>
    </location>
</feature>
<accession>A0ABM9EPP3</accession>
<sequence>MKLSVKSQDFLENLRLYLFSSGKQTDEIEEVMEELRDHLHEAELAGKSVDHIIGQSPKHYMKHLSEEMRTDYKGWTKLVPIFIMGVFAYILLGDAINGKIQYSLQELLGFPIICLVMLGVYSITFKFMATSKLAKLQEYSVYAGISLLSISLFISLLLLDTPFDAPLFRLETIIGRMIVGAIAVIIFIGLAIWSRNWISVIIPAILFLPEVITSFLTIKGETEIILSSMLMLVGFLIFFLIQSKKMKKSEYR</sequence>
<protein>
    <recommendedName>
        <fullName evidence="2">HAAS transmembrane region domain-containing protein</fullName>
    </recommendedName>
</protein>
<dbReference type="Gene3D" id="1.10.1900.10">
    <property type="entry name" value="c-terminal domain of poly(a) binding protein"/>
    <property type="match status" value="1"/>
</dbReference>
<keyword evidence="1" id="KW-1133">Transmembrane helix</keyword>
<feature type="domain" description="HAAS transmembrane region" evidence="2">
    <location>
        <begin position="89"/>
        <end position="203"/>
    </location>
</feature>
<dbReference type="Proteomes" id="UP000838308">
    <property type="component" value="Unassembled WGS sequence"/>
</dbReference>
<proteinExistence type="predicted"/>
<dbReference type="PANTHER" id="PTHR41307">
    <property type="entry name" value="MEMBRANE PROTEIN-RELATED"/>
    <property type="match status" value="1"/>
</dbReference>
<comment type="caution">
    <text evidence="3">The sequence shown here is derived from an EMBL/GenBank/DDBJ whole genome shotgun (WGS) entry which is preliminary data.</text>
</comment>
<dbReference type="InterPro" id="IPR012963">
    <property type="entry name" value="HAAS_TM"/>
</dbReference>
<gene>
    <name evidence="3" type="ORF">BACCIP111895_01261</name>
</gene>
<evidence type="ECO:0000313" key="4">
    <source>
        <dbReference type="Proteomes" id="UP000838308"/>
    </source>
</evidence>
<feature type="transmembrane region" description="Helical" evidence="1">
    <location>
        <begin position="173"/>
        <end position="193"/>
    </location>
</feature>
<keyword evidence="4" id="KW-1185">Reference proteome</keyword>
<keyword evidence="1" id="KW-0472">Membrane</keyword>
<dbReference type="SUPFAM" id="SSF158560">
    <property type="entry name" value="BH3980-like"/>
    <property type="match status" value="1"/>
</dbReference>
<reference evidence="3" key="1">
    <citation type="submission" date="2022-04" db="EMBL/GenBank/DDBJ databases">
        <authorList>
            <person name="Criscuolo A."/>
        </authorList>
    </citation>
    <scope>NUCLEOTIDE SEQUENCE</scope>
    <source>
        <strain evidence="3">CIP111895</strain>
    </source>
</reference>
<organism evidence="3 4">
    <name type="scientific">Neobacillus rhizosphaerae</name>
    <dbReference type="NCBI Taxonomy" id="2880965"/>
    <lineage>
        <taxon>Bacteria</taxon>
        <taxon>Bacillati</taxon>
        <taxon>Bacillota</taxon>
        <taxon>Bacilli</taxon>
        <taxon>Bacillales</taxon>
        <taxon>Bacillaceae</taxon>
        <taxon>Neobacillus</taxon>
    </lineage>
</organism>
<dbReference type="EMBL" id="CALBWS010000005">
    <property type="protein sequence ID" value="CAH2714107.1"/>
    <property type="molecule type" value="Genomic_DNA"/>
</dbReference>
<feature type="transmembrane region" description="Helical" evidence="1">
    <location>
        <begin position="200"/>
        <end position="218"/>
    </location>
</feature>
<evidence type="ECO:0000313" key="3">
    <source>
        <dbReference type="EMBL" id="CAH2714107.1"/>
    </source>
</evidence>
<dbReference type="RefSeq" id="WP_248734437.1">
    <property type="nucleotide sequence ID" value="NZ_CALBWS010000005.1"/>
</dbReference>
<feature type="transmembrane region" description="Helical" evidence="1">
    <location>
        <begin position="78"/>
        <end position="96"/>
    </location>
</feature>